<dbReference type="InterPro" id="IPR050158">
    <property type="entry name" value="Ubiquitin_ubiquitin-like"/>
</dbReference>
<dbReference type="InterPro" id="IPR000626">
    <property type="entry name" value="Ubiquitin-like_dom"/>
</dbReference>
<dbReference type="InterPro" id="IPR019956">
    <property type="entry name" value="Ubiquitin_dom"/>
</dbReference>
<dbReference type="GO" id="GO:0045116">
    <property type="term" value="P:protein neddylation"/>
    <property type="evidence" value="ECO:0007669"/>
    <property type="project" value="EnsemblFungi"/>
</dbReference>
<dbReference type="PRINTS" id="PR00348">
    <property type="entry name" value="UBIQUITIN"/>
</dbReference>
<dbReference type="OrthoDB" id="428577at2759"/>
<dbReference type="EMBL" id="KV454484">
    <property type="protein sequence ID" value="ODV59853.1"/>
    <property type="molecule type" value="Genomic_DNA"/>
</dbReference>
<dbReference type="FunFam" id="3.10.20.90:FF:000211">
    <property type="entry name" value="Polyubiquitin 9"/>
    <property type="match status" value="1"/>
</dbReference>
<dbReference type="Proteomes" id="UP000095038">
    <property type="component" value="Unassembled WGS sequence"/>
</dbReference>
<organism evidence="2 3">
    <name type="scientific">Ascoidea rubescens DSM 1968</name>
    <dbReference type="NCBI Taxonomy" id="1344418"/>
    <lineage>
        <taxon>Eukaryota</taxon>
        <taxon>Fungi</taxon>
        <taxon>Dikarya</taxon>
        <taxon>Ascomycota</taxon>
        <taxon>Saccharomycotina</taxon>
        <taxon>Saccharomycetes</taxon>
        <taxon>Ascoideaceae</taxon>
        <taxon>Ascoidea</taxon>
    </lineage>
</organism>
<dbReference type="PROSITE" id="PS50053">
    <property type="entry name" value="UBIQUITIN_2"/>
    <property type="match status" value="1"/>
</dbReference>
<dbReference type="SMART" id="SM00213">
    <property type="entry name" value="UBQ"/>
    <property type="match status" value="1"/>
</dbReference>
<dbReference type="Pfam" id="PF00240">
    <property type="entry name" value="ubiquitin"/>
    <property type="match status" value="1"/>
</dbReference>
<evidence type="ECO:0000313" key="2">
    <source>
        <dbReference type="EMBL" id="ODV59853.1"/>
    </source>
</evidence>
<accession>A0A1D2VEC8</accession>
<dbReference type="PANTHER" id="PTHR10666">
    <property type="entry name" value="UBIQUITIN"/>
    <property type="match status" value="1"/>
</dbReference>
<reference evidence="3" key="1">
    <citation type="submission" date="2016-05" db="EMBL/GenBank/DDBJ databases">
        <title>Comparative genomics of biotechnologically important yeasts.</title>
        <authorList>
            <consortium name="DOE Joint Genome Institute"/>
            <person name="Riley R."/>
            <person name="Haridas S."/>
            <person name="Wolfe K.H."/>
            <person name="Lopes M.R."/>
            <person name="Hittinger C.T."/>
            <person name="Goker M."/>
            <person name="Salamov A."/>
            <person name="Wisecaver J."/>
            <person name="Long T.M."/>
            <person name="Aerts A.L."/>
            <person name="Barry K."/>
            <person name="Choi C."/>
            <person name="Clum A."/>
            <person name="Coughlan A.Y."/>
            <person name="Deshpande S."/>
            <person name="Douglass A.P."/>
            <person name="Hanson S.J."/>
            <person name="Klenk H.-P."/>
            <person name="Labutti K."/>
            <person name="Lapidus A."/>
            <person name="Lindquist E."/>
            <person name="Lipzen A."/>
            <person name="Meier-Kolthoff J.P."/>
            <person name="Ohm R.A."/>
            <person name="Otillar R.P."/>
            <person name="Pangilinan J."/>
            <person name="Peng Y."/>
            <person name="Rokas A."/>
            <person name="Rosa C.A."/>
            <person name="Scheuner C."/>
            <person name="Sibirny A.A."/>
            <person name="Slot J.C."/>
            <person name="Stielow J.B."/>
            <person name="Sun H."/>
            <person name="Kurtzman C.P."/>
            <person name="Blackwell M."/>
            <person name="Grigoriev I.V."/>
            <person name="Jeffries T.W."/>
        </authorList>
    </citation>
    <scope>NUCLEOTIDE SEQUENCE [LARGE SCALE GENOMIC DNA]</scope>
    <source>
        <strain evidence="3">DSM 1968</strain>
    </source>
</reference>
<evidence type="ECO:0000313" key="3">
    <source>
        <dbReference type="Proteomes" id="UP000095038"/>
    </source>
</evidence>
<dbReference type="AlphaFoldDB" id="A0A1D2VEC8"/>
<sequence>MLITVKTLTGKEIKIRVEPTESVVTVKEYIEEKEGISPSQQRLIYEGRKLDDNKSLEECNVREGACLHLVLTLRGGC</sequence>
<dbReference type="STRING" id="1344418.A0A1D2VEC8"/>
<dbReference type="GeneID" id="30962319"/>
<feature type="domain" description="Ubiquitin-like" evidence="1">
    <location>
        <begin position="1"/>
        <end position="76"/>
    </location>
</feature>
<dbReference type="FunCoup" id="A0A1D2VEC8">
    <property type="interactions" value="196"/>
</dbReference>
<name>A0A1D2VEC8_9ASCO</name>
<proteinExistence type="predicted"/>
<dbReference type="InParanoid" id="A0A1D2VEC8"/>
<dbReference type="Gene3D" id="3.10.20.90">
    <property type="entry name" value="Phosphatidylinositol 3-kinase Catalytic Subunit, Chain A, domain 1"/>
    <property type="match status" value="1"/>
</dbReference>
<gene>
    <name evidence="2" type="ORF">ASCRUDRAFT_107478</name>
</gene>
<keyword evidence="3" id="KW-1185">Reference proteome</keyword>
<dbReference type="SUPFAM" id="SSF54236">
    <property type="entry name" value="Ubiquitin-like"/>
    <property type="match status" value="1"/>
</dbReference>
<dbReference type="RefSeq" id="XP_020046160.1">
    <property type="nucleotide sequence ID" value="XM_020188683.1"/>
</dbReference>
<protein>
    <submittedName>
        <fullName evidence="2">Neural cell expressed, developmentally down-regulated 8</fullName>
    </submittedName>
</protein>
<dbReference type="GO" id="GO:0031386">
    <property type="term" value="F:protein tag activity"/>
    <property type="evidence" value="ECO:0007669"/>
    <property type="project" value="EnsemblFungi"/>
</dbReference>
<evidence type="ECO:0000259" key="1">
    <source>
        <dbReference type="PROSITE" id="PS50053"/>
    </source>
</evidence>
<dbReference type="InterPro" id="IPR029071">
    <property type="entry name" value="Ubiquitin-like_domsf"/>
</dbReference>